<dbReference type="AlphaFoldDB" id="A0A926EEI2"/>
<comment type="caution">
    <text evidence="12">The sequence shown here is derived from an EMBL/GenBank/DDBJ whole genome shotgun (WGS) entry which is preliminary data.</text>
</comment>
<evidence type="ECO:0000256" key="3">
    <source>
        <dbReference type="ARBA" id="ARBA00023012"/>
    </source>
</evidence>
<dbReference type="GO" id="GO:0000156">
    <property type="term" value="F:phosphorelay response regulator activity"/>
    <property type="evidence" value="ECO:0007669"/>
    <property type="project" value="TreeGrafter"/>
</dbReference>
<evidence type="ECO:0000256" key="8">
    <source>
        <dbReference type="PROSITE-ProRule" id="PRU00169"/>
    </source>
</evidence>
<dbReference type="Proteomes" id="UP000655830">
    <property type="component" value="Unassembled WGS sequence"/>
</dbReference>
<dbReference type="PROSITE" id="PS50110">
    <property type="entry name" value="RESPONSE_REGULATORY"/>
    <property type="match status" value="1"/>
</dbReference>
<dbReference type="Gene3D" id="1.10.10.10">
    <property type="entry name" value="Winged helix-like DNA-binding domain superfamily/Winged helix DNA-binding domain"/>
    <property type="match status" value="1"/>
</dbReference>
<dbReference type="EMBL" id="JACRSY010000005">
    <property type="protein sequence ID" value="MBC8578824.1"/>
    <property type="molecule type" value="Genomic_DNA"/>
</dbReference>
<dbReference type="PANTHER" id="PTHR48111">
    <property type="entry name" value="REGULATOR OF RPOS"/>
    <property type="match status" value="1"/>
</dbReference>
<feature type="modified residue" description="4-aspartylphosphate" evidence="8">
    <location>
        <position position="52"/>
    </location>
</feature>
<keyword evidence="3" id="KW-0902">Two-component regulatory system</keyword>
<dbReference type="CDD" id="cd00383">
    <property type="entry name" value="trans_reg_C"/>
    <property type="match status" value="1"/>
</dbReference>
<feature type="DNA-binding region" description="OmpR/PhoB-type" evidence="9">
    <location>
        <begin position="132"/>
        <end position="231"/>
    </location>
</feature>
<dbReference type="SUPFAM" id="SSF46894">
    <property type="entry name" value="C-terminal effector domain of the bipartite response regulators"/>
    <property type="match status" value="1"/>
</dbReference>
<dbReference type="InterPro" id="IPR011006">
    <property type="entry name" value="CheY-like_superfamily"/>
</dbReference>
<proteinExistence type="predicted"/>
<feature type="domain" description="Response regulatory" evidence="10">
    <location>
        <begin position="3"/>
        <end position="116"/>
    </location>
</feature>
<evidence type="ECO:0000313" key="13">
    <source>
        <dbReference type="Proteomes" id="UP000655830"/>
    </source>
</evidence>
<dbReference type="InterPro" id="IPR039420">
    <property type="entry name" value="WalR-like"/>
</dbReference>
<dbReference type="InterPro" id="IPR001789">
    <property type="entry name" value="Sig_transdc_resp-reg_receiver"/>
</dbReference>
<gene>
    <name evidence="12" type="ORF">H8718_04670</name>
</gene>
<dbReference type="GO" id="GO:0005829">
    <property type="term" value="C:cytosol"/>
    <property type="evidence" value="ECO:0007669"/>
    <property type="project" value="TreeGrafter"/>
</dbReference>
<evidence type="ECO:0000313" key="12">
    <source>
        <dbReference type="EMBL" id="MBC8578824.1"/>
    </source>
</evidence>
<dbReference type="InterPro" id="IPR036388">
    <property type="entry name" value="WH-like_DNA-bd_sf"/>
</dbReference>
<keyword evidence="2 8" id="KW-0597">Phosphoprotein</keyword>
<comment type="function">
    <text evidence="7">May play the central regulatory role in sporulation. It may be an element of the effector pathway responsible for the activation of sporulation genes in response to nutritional stress. Spo0A may act in concert with spo0H (a sigma factor) to control the expression of some genes that are critical to the sporulation process.</text>
</comment>
<accession>A0A926EEI2</accession>
<dbReference type="GO" id="GO:0000976">
    <property type="term" value="F:transcription cis-regulatory region binding"/>
    <property type="evidence" value="ECO:0007669"/>
    <property type="project" value="TreeGrafter"/>
</dbReference>
<reference evidence="12" key="1">
    <citation type="submission" date="2020-08" db="EMBL/GenBank/DDBJ databases">
        <title>Genome public.</title>
        <authorList>
            <person name="Liu C."/>
            <person name="Sun Q."/>
        </authorList>
    </citation>
    <scope>NUCLEOTIDE SEQUENCE</scope>
    <source>
        <strain evidence="12">NSJ-12</strain>
    </source>
</reference>
<evidence type="ECO:0000256" key="1">
    <source>
        <dbReference type="ARBA" id="ARBA00018672"/>
    </source>
</evidence>
<dbReference type="InterPro" id="IPR016032">
    <property type="entry name" value="Sig_transdc_resp-reg_C-effctor"/>
</dbReference>
<keyword evidence="5 9" id="KW-0238">DNA-binding</keyword>
<evidence type="ECO:0000256" key="5">
    <source>
        <dbReference type="ARBA" id="ARBA00023125"/>
    </source>
</evidence>
<dbReference type="GO" id="GO:0006355">
    <property type="term" value="P:regulation of DNA-templated transcription"/>
    <property type="evidence" value="ECO:0007669"/>
    <property type="project" value="InterPro"/>
</dbReference>
<dbReference type="Pfam" id="PF00486">
    <property type="entry name" value="Trans_reg_C"/>
    <property type="match status" value="1"/>
</dbReference>
<dbReference type="Gene3D" id="3.40.50.2300">
    <property type="match status" value="1"/>
</dbReference>
<evidence type="ECO:0000256" key="6">
    <source>
        <dbReference type="ARBA" id="ARBA00023163"/>
    </source>
</evidence>
<evidence type="ECO:0000256" key="9">
    <source>
        <dbReference type="PROSITE-ProRule" id="PRU01091"/>
    </source>
</evidence>
<dbReference type="FunFam" id="1.10.10.10:FF:000018">
    <property type="entry name" value="DNA-binding response regulator ResD"/>
    <property type="match status" value="1"/>
</dbReference>
<dbReference type="SUPFAM" id="SSF52172">
    <property type="entry name" value="CheY-like"/>
    <property type="match status" value="1"/>
</dbReference>
<keyword evidence="6" id="KW-0804">Transcription</keyword>
<evidence type="ECO:0000256" key="2">
    <source>
        <dbReference type="ARBA" id="ARBA00022553"/>
    </source>
</evidence>
<dbReference type="FunFam" id="3.40.50.2300:FF:000001">
    <property type="entry name" value="DNA-binding response regulator PhoB"/>
    <property type="match status" value="1"/>
</dbReference>
<evidence type="ECO:0000259" key="11">
    <source>
        <dbReference type="PROSITE" id="PS51755"/>
    </source>
</evidence>
<keyword evidence="4" id="KW-0805">Transcription regulation</keyword>
<dbReference type="SMART" id="SM00862">
    <property type="entry name" value="Trans_reg_C"/>
    <property type="match status" value="1"/>
</dbReference>
<evidence type="ECO:0000256" key="7">
    <source>
        <dbReference type="ARBA" id="ARBA00024867"/>
    </source>
</evidence>
<sequence length="231" mass="26602">MQTIAIIEDEKPISDIIKYNLEKEGYKVCTAYDGEEGLKLIEAVDPDLILLDIMMPKLDGLEVCKRVRQVKETPIILLTAKAEEIDKVVGLELGADDYMTKPFGMRELSARVKANLRRSHIQAEKLSVSEEKKVLEEDNLLIDLVKYEASKDGRNLDLTLREFELLKFLAMQKGKVFSREMLLEKVWGYEYYGDVRTVDVTIRRLREKIEDDPSKASFVLTKRGVGYYFRG</sequence>
<dbReference type="GO" id="GO:0032993">
    <property type="term" value="C:protein-DNA complex"/>
    <property type="evidence" value="ECO:0007669"/>
    <property type="project" value="TreeGrafter"/>
</dbReference>
<dbReference type="InterPro" id="IPR001867">
    <property type="entry name" value="OmpR/PhoB-type_DNA-bd"/>
</dbReference>
<protein>
    <recommendedName>
        <fullName evidence="1">Stage 0 sporulation protein A homolog</fullName>
    </recommendedName>
</protein>
<dbReference type="PANTHER" id="PTHR48111:SF40">
    <property type="entry name" value="PHOSPHATE REGULON TRANSCRIPTIONAL REGULATORY PROTEIN PHOB"/>
    <property type="match status" value="1"/>
</dbReference>
<dbReference type="PROSITE" id="PS51755">
    <property type="entry name" value="OMPR_PHOB"/>
    <property type="match status" value="1"/>
</dbReference>
<dbReference type="Gene3D" id="6.10.250.690">
    <property type="match status" value="1"/>
</dbReference>
<name>A0A926EEI2_9FIRM</name>
<dbReference type="SMART" id="SM00448">
    <property type="entry name" value="REC"/>
    <property type="match status" value="1"/>
</dbReference>
<dbReference type="Pfam" id="PF00072">
    <property type="entry name" value="Response_reg"/>
    <property type="match status" value="1"/>
</dbReference>
<evidence type="ECO:0000256" key="4">
    <source>
        <dbReference type="ARBA" id="ARBA00023015"/>
    </source>
</evidence>
<evidence type="ECO:0000259" key="10">
    <source>
        <dbReference type="PROSITE" id="PS50110"/>
    </source>
</evidence>
<feature type="domain" description="OmpR/PhoB-type" evidence="11">
    <location>
        <begin position="132"/>
        <end position="231"/>
    </location>
</feature>
<keyword evidence="13" id="KW-1185">Reference proteome</keyword>
<organism evidence="12 13">
    <name type="scientific">Zhenhengia yiwuensis</name>
    <dbReference type="NCBI Taxonomy" id="2763666"/>
    <lineage>
        <taxon>Bacteria</taxon>
        <taxon>Bacillati</taxon>
        <taxon>Bacillota</taxon>
        <taxon>Clostridia</taxon>
        <taxon>Lachnospirales</taxon>
        <taxon>Lachnospiraceae</taxon>
        <taxon>Zhenhengia</taxon>
    </lineage>
</organism>